<evidence type="ECO:0000313" key="19">
    <source>
        <dbReference type="Proteomes" id="UP000557688"/>
    </source>
</evidence>
<evidence type="ECO:0000256" key="1">
    <source>
        <dbReference type="ARBA" id="ARBA00004067"/>
    </source>
</evidence>
<dbReference type="HAMAP" id="MF_01588">
    <property type="entry name" value="DNA_ligase_A"/>
    <property type="match status" value="1"/>
</dbReference>
<comment type="cofactor">
    <cofactor evidence="15">
        <name>Mg(2+)</name>
        <dbReference type="ChEBI" id="CHEBI:18420"/>
    </cofactor>
    <cofactor evidence="15">
        <name>Mn(2+)</name>
        <dbReference type="ChEBI" id="CHEBI:29035"/>
    </cofactor>
</comment>
<keyword evidence="11 15" id="KW-0234">DNA repair</keyword>
<feature type="binding site" evidence="15">
    <location>
        <position position="149"/>
    </location>
    <ligand>
        <name>NAD(+)</name>
        <dbReference type="ChEBI" id="CHEBI:57540"/>
    </ligand>
</feature>
<dbReference type="Gene3D" id="3.40.50.10190">
    <property type="entry name" value="BRCT domain"/>
    <property type="match status" value="1"/>
</dbReference>
<dbReference type="RefSeq" id="WP_183275057.1">
    <property type="nucleotide sequence ID" value="NZ_JACHXV010000005.1"/>
</dbReference>
<feature type="binding site" evidence="15">
    <location>
        <position position="422"/>
    </location>
    <ligand>
        <name>Zn(2+)</name>
        <dbReference type="ChEBI" id="CHEBI:29105"/>
    </ligand>
</feature>
<dbReference type="PROSITE" id="PS50172">
    <property type="entry name" value="BRCT"/>
    <property type="match status" value="1"/>
</dbReference>
<evidence type="ECO:0000256" key="16">
    <source>
        <dbReference type="RuleBase" id="RU000618"/>
    </source>
</evidence>
<dbReference type="GO" id="GO:0005829">
    <property type="term" value="C:cytosol"/>
    <property type="evidence" value="ECO:0007669"/>
    <property type="project" value="TreeGrafter"/>
</dbReference>
<evidence type="ECO:0000256" key="6">
    <source>
        <dbReference type="ARBA" id="ARBA00022723"/>
    </source>
</evidence>
<accession>A0A839V321</accession>
<dbReference type="GO" id="GO:0006260">
    <property type="term" value="P:DNA replication"/>
    <property type="evidence" value="ECO:0007669"/>
    <property type="project" value="UniProtKB-KW"/>
</dbReference>
<feature type="binding site" evidence="15">
    <location>
        <position position="325"/>
    </location>
    <ligand>
        <name>NAD(+)</name>
        <dbReference type="ChEBI" id="CHEBI:57540"/>
    </ligand>
</feature>
<feature type="binding site" evidence="15">
    <location>
        <position position="185"/>
    </location>
    <ligand>
        <name>NAD(+)</name>
        <dbReference type="ChEBI" id="CHEBI:57540"/>
    </ligand>
</feature>
<dbReference type="InterPro" id="IPR036420">
    <property type="entry name" value="BRCT_dom_sf"/>
</dbReference>
<evidence type="ECO:0000256" key="15">
    <source>
        <dbReference type="HAMAP-Rule" id="MF_01588"/>
    </source>
</evidence>
<comment type="caution">
    <text evidence="15">Lacks conserved residue(s) required for the propagation of feature annotation.</text>
</comment>
<dbReference type="CDD" id="cd00114">
    <property type="entry name" value="LIGANc"/>
    <property type="match status" value="1"/>
</dbReference>
<feature type="binding site" evidence="15">
    <location>
        <begin position="41"/>
        <end position="45"/>
    </location>
    <ligand>
        <name>NAD(+)</name>
        <dbReference type="ChEBI" id="CHEBI:57540"/>
    </ligand>
</feature>
<dbReference type="PROSITE" id="PS01056">
    <property type="entry name" value="DNA_LIGASE_N2"/>
    <property type="match status" value="1"/>
</dbReference>
<dbReference type="Pfam" id="PF01653">
    <property type="entry name" value="DNA_ligase_aden"/>
    <property type="match status" value="1"/>
</dbReference>
<sequence length="696" mass="75784">MTRDIDSLTQADAADELADLAARIAAADTAYHGADAPLIDDAAYDALRRRAQAIECRFPALARADGPITRVGATPDGRFPKHRHRTPMLSLDNAFDATDFDEFIARICRFLGLKPEAQTALRMVAEPKIDGLSLSLTYEHGELRTAATRGDGQTGEDVTANVRVIDAIPKRLSGDPPELIEIRGEIFLSKADFLDLNRRREAEDEPVFANPRNAAAGSLRQLDASITASRPLSFFAYAQGESSQPVATTHWDYLARLREWGFAVNPLNTLIDTPEQAAAFRERLTVERADLAYDIDGIVYKIDDLALQTRLGFVGRAPRWAIAWKFAAEQAITRLEDIRIQVGRTGALTPVAWLEPVNVGGVIVTRATLHNADEIARKDVRVGDRVAVQRAGDVIPQILGVVDEPGRDRGAAYVFPDHCPACGSRAERPPGEVVVRCTGGLICPAQAVERLIHLASRDAFDIDGLGEKTVVEFFEAGLLRAPADIFRLHEHEADILGRRGWKPTSVRNLLGGIEQRRRIPLDRFIYGLGIRRIGQTNARLLARHYGTFADWRAQMLDATIIGSDARLALGSITGIGTTIAEELAQFFSEAHNRAALDDLAAQLTIEALEPESASGALSARTLVFTGTLTTMTRPEAKAIAQRMGAKVTDSVSKNTDLVILGAEAGSKARKAAELGIETTDEAGWRRLAGLPEIDTP</sequence>
<dbReference type="InterPro" id="IPR001679">
    <property type="entry name" value="DNA_ligase"/>
</dbReference>
<feature type="binding site" evidence="15">
    <location>
        <position position="419"/>
    </location>
    <ligand>
        <name>Zn(2+)</name>
        <dbReference type="ChEBI" id="CHEBI:29105"/>
    </ligand>
</feature>
<evidence type="ECO:0000313" key="18">
    <source>
        <dbReference type="EMBL" id="MBB3173929.1"/>
    </source>
</evidence>
<keyword evidence="9 15" id="KW-0460">Magnesium</keyword>
<dbReference type="FunFam" id="2.40.50.140:FF:000012">
    <property type="entry name" value="DNA ligase"/>
    <property type="match status" value="1"/>
</dbReference>
<dbReference type="InterPro" id="IPR004149">
    <property type="entry name" value="Znf_DNAligase_C4"/>
</dbReference>
<reference evidence="18 19" key="1">
    <citation type="submission" date="2020-08" db="EMBL/GenBank/DDBJ databases">
        <title>Genomic Encyclopedia of Type Strains, Phase III (KMG-III): the genomes of soil and plant-associated and newly described type strains.</title>
        <authorList>
            <person name="Whitman W."/>
        </authorList>
    </citation>
    <scope>NUCLEOTIDE SEQUENCE [LARGE SCALE GENOMIC DNA]</scope>
    <source>
        <strain evidence="18 19">CECT 8088</strain>
    </source>
</reference>
<dbReference type="GO" id="GO:0006281">
    <property type="term" value="P:DNA repair"/>
    <property type="evidence" value="ECO:0007669"/>
    <property type="project" value="UniProtKB-KW"/>
</dbReference>
<dbReference type="NCBIfam" id="NF005932">
    <property type="entry name" value="PRK07956.1"/>
    <property type="match status" value="1"/>
</dbReference>
<dbReference type="Gene3D" id="1.10.150.20">
    <property type="entry name" value="5' to 3' exonuclease, C-terminal subdomain"/>
    <property type="match status" value="2"/>
</dbReference>
<dbReference type="NCBIfam" id="TIGR00575">
    <property type="entry name" value="dnlj"/>
    <property type="match status" value="1"/>
</dbReference>
<feature type="active site" description="N6-AMP-lysine intermediate" evidence="15">
    <location>
        <position position="128"/>
    </location>
</feature>
<dbReference type="InterPro" id="IPR010994">
    <property type="entry name" value="RuvA_2-like"/>
</dbReference>
<dbReference type="AlphaFoldDB" id="A0A839V321"/>
<dbReference type="Gene3D" id="2.40.50.140">
    <property type="entry name" value="Nucleic acid-binding proteins"/>
    <property type="match status" value="1"/>
</dbReference>
<dbReference type="SUPFAM" id="SSF50249">
    <property type="entry name" value="Nucleic acid-binding proteins"/>
    <property type="match status" value="1"/>
</dbReference>
<keyword evidence="4 15" id="KW-0436">Ligase</keyword>
<dbReference type="Gene3D" id="6.20.10.30">
    <property type="match status" value="1"/>
</dbReference>
<dbReference type="GO" id="GO:0046872">
    <property type="term" value="F:metal ion binding"/>
    <property type="evidence" value="ECO:0007669"/>
    <property type="project" value="UniProtKB-KW"/>
</dbReference>
<evidence type="ECO:0000256" key="10">
    <source>
        <dbReference type="ARBA" id="ARBA00023027"/>
    </source>
</evidence>
<dbReference type="SUPFAM" id="SSF56091">
    <property type="entry name" value="DNA ligase/mRNA capping enzyme, catalytic domain"/>
    <property type="match status" value="1"/>
</dbReference>
<proteinExistence type="inferred from homology"/>
<keyword evidence="7 15" id="KW-0227">DNA damage</keyword>
<evidence type="ECO:0000256" key="14">
    <source>
        <dbReference type="ARBA" id="ARBA00060881"/>
    </source>
</evidence>
<evidence type="ECO:0000256" key="9">
    <source>
        <dbReference type="ARBA" id="ARBA00022842"/>
    </source>
</evidence>
<dbReference type="InterPro" id="IPR033136">
    <property type="entry name" value="DNA_ligase_CS"/>
</dbReference>
<keyword evidence="10 15" id="KW-0520">NAD</keyword>
<dbReference type="SMART" id="SM00532">
    <property type="entry name" value="LIGANc"/>
    <property type="match status" value="1"/>
</dbReference>
<comment type="catalytic activity">
    <reaction evidence="13 15 16">
        <text>NAD(+) + (deoxyribonucleotide)n-3'-hydroxyl + 5'-phospho-(deoxyribonucleotide)m = (deoxyribonucleotide)n+m + AMP + beta-nicotinamide D-nucleotide.</text>
        <dbReference type="EC" id="6.5.1.2"/>
    </reaction>
</comment>
<evidence type="ECO:0000256" key="5">
    <source>
        <dbReference type="ARBA" id="ARBA00022705"/>
    </source>
</evidence>
<dbReference type="InterPro" id="IPR013840">
    <property type="entry name" value="DNAligase_N"/>
</dbReference>
<evidence type="ECO:0000256" key="12">
    <source>
        <dbReference type="ARBA" id="ARBA00023211"/>
    </source>
</evidence>
<evidence type="ECO:0000256" key="8">
    <source>
        <dbReference type="ARBA" id="ARBA00022833"/>
    </source>
</evidence>
<dbReference type="InterPro" id="IPR001357">
    <property type="entry name" value="BRCT_dom"/>
</dbReference>
<evidence type="ECO:0000256" key="3">
    <source>
        <dbReference type="ARBA" id="ARBA00013308"/>
    </source>
</evidence>
<dbReference type="GO" id="GO:0003911">
    <property type="term" value="F:DNA ligase (NAD+) activity"/>
    <property type="evidence" value="ECO:0007669"/>
    <property type="project" value="UniProtKB-UniRule"/>
</dbReference>
<dbReference type="FunFam" id="3.30.470.30:FF:000001">
    <property type="entry name" value="DNA ligase"/>
    <property type="match status" value="1"/>
</dbReference>
<keyword evidence="6 15" id="KW-0479">Metal-binding</keyword>
<dbReference type="InterPro" id="IPR041663">
    <property type="entry name" value="DisA/LigA_HHH"/>
</dbReference>
<dbReference type="PANTHER" id="PTHR23389:SF9">
    <property type="entry name" value="DNA LIGASE"/>
    <property type="match status" value="1"/>
</dbReference>
<keyword evidence="19" id="KW-1185">Reference proteome</keyword>
<dbReference type="SUPFAM" id="SSF52113">
    <property type="entry name" value="BRCT domain"/>
    <property type="match status" value="1"/>
</dbReference>
<dbReference type="PROSITE" id="PS01055">
    <property type="entry name" value="DNA_LIGASE_N1"/>
    <property type="match status" value="1"/>
</dbReference>
<dbReference type="InterPro" id="IPR013839">
    <property type="entry name" value="DNAligase_adenylation"/>
</dbReference>
<comment type="similarity">
    <text evidence="14 15">Belongs to the NAD-dependent DNA ligase family. LigA subfamily.</text>
</comment>
<feature type="binding site" evidence="15">
    <location>
        <position position="301"/>
    </location>
    <ligand>
        <name>NAD(+)</name>
        <dbReference type="ChEBI" id="CHEBI:57540"/>
    </ligand>
</feature>
<dbReference type="EC" id="6.5.1.2" evidence="2 15"/>
<evidence type="ECO:0000256" key="4">
    <source>
        <dbReference type="ARBA" id="ARBA00022598"/>
    </source>
</evidence>
<dbReference type="Pfam" id="PF12826">
    <property type="entry name" value="HHH_2"/>
    <property type="match status" value="1"/>
</dbReference>
<keyword evidence="5 15" id="KW-0235">DNA replication</keyword>
<dbReference type="InterPro" id="IPR012340">
    <property type="entry name" value="NA-bd_OB-fold"/>
</dbReference>
<dbReference type="Pfam" id="PF03119">
    <property type="entry name" value="DNA_ligase_ZBD"/>
    <property type="match status" value="1"/>
</dbReference>
<dbReference type="SUPFAM" id="SSF47781">
    <property type="entry name" value="RuvA domain 2-like"/>
    <property type="match status" value="1"/>
</dbReference>
<dbReference type="PANTHER" id="PTHR23389">
    <property type="entry name" value="CHROMOSOME TRANSMISSION FIDELITY FACTOR 18"/>
    <property type="match status" value="1"/>
</dbReference>
<dbReference type="SMART" id="SM00292">
    <property type="entry name" value="BRCT"/>
    <property type="match status" value="1"/>
</dbReference>
<evidence type="ECO:0000256" key="11">
    <source>
        <dbReference type="ARBA" id="ARBA00023204"/>
    </source>
</evidence>
<dbReference type="CDD" id="cd17748">
    <property type="entry name" value="BRCT_DNA_ligase_like"/>
    <property type="match status" value="1"/>
</dbReference>
<evidence type="ECO:0000256" key="7">
    <source>
        <dbReference type="ARBA" id="ARBA00022763"/>
    </source>
</evidence>
<dbReference type="Gene3D" id="3.30.470.30">
    <property type="entry name" value="DNA ligase/mRNA capping enzyme"/>
    <property type="match status" value="1"/>
</dbReference>
<organism evidence="18 19">
    <name type="scientific">Endobacter medicaginis</name>
    <dbReference type="NCBI Taxonomy" id="1181271"/>
    <lineage>
        <taxon>Bacteria</taxon>
        <taxon>Pseudomonadati</taxon>
        <taxon>Pseudomonadota</taxon>
        <taxon>Alphaproteobacteria</taxon>
        <taxon>Acetobacterales</taxon>
        <taxon>Acetobacteraceae</taxon>
        <taxon>Endobacter</taxon>
    </lineage>
</organism>
<feature type="domain" description="BRCT" evidence="17">
    <location>
        <begin position="612"/>
        <end position="696"/>
    </location>
</feature>
<dbReference type="EMBL" id="JACHXV010000005">
    <property type="protein sequence ID" value="MBB3173929.1"/>
    <property type="molecule type" value="Genomic_DNA"/>
</dbReference>
<evidence type="ECO:0000259" key="17">
    <source>
        <dbReference type="PROSITE" id="PS50172"/>
    </source>
</evidence>
<keyword evidence="8 15" id="KW-0862">Zinc</keyword>
<gene>
    <name evidence="15" type="primary">ligA</name>
    <name evidence="18" type="ORF">FHR90_001761</name>
</gene>
<dbReference type="Pfam" id="PF03120">
    <property type="entry name" value="OB_DNA_ligase"/>
    <property type="match status" value="1"/>
</dbReference>
<keyword evidence="12 15" id="KW-0464">Manganese</keyword>
<dbReference type="InterPro" id="IPR018239">
    <property type="entry name" value="DNA_ligase_AS"/>
</dbReference>
<evidence type="ECO:0000256" key="2">
    <source>
        <dbReference type="ARBA" id="ARBA00012722"/>
    </source>
</evidence>
<dbReference type="Proteomes" id="UP000557688">
    <property type="component" value="Unassembled WGS sequence"/>
</dbReference>
<dbReference type="PIRSF" id="PIRSF001604">
    <property type="entry name" value="LigA"/>
    <property type="match status" value="1"/>
</dbReference>
<feature type="binding site" evidence="15">
    <location>
        <position position="126"/>
    </location>
    <ligand>
        <name>NAD(+)</name>
        <dbReference type="ChEBI" id="CHEBI:57540"/>
    </ligand>
</feature>
<name>A0A839V321_9PROT</name>
<feature type="binding site" evidence="15">
    <location>
        <begin position="90"/>
        <end position="91"/>
    </location>
    <ligand>
        <name>NAD(+)</name>
        <dbReference type="ChEBI" id="CHEBI:57540"/>
    </ligand>
</feature>
<evidence type="ECO:0000256" key="13">
    <source>
        <dbReference type="ARBA" id="ARBA00034005"/>
    </source>
</evidence>
<comment type="caution">
    <text evidence="18">The sequence shown here is derived from an EMBL/GenBank/DDBJ whole genome shotgun (WGS) entry which is preliminary data.</text>
</comment>
<dbReference type="InterPro" id="IPR004150">
    <property type="entry name" value="NAD_DNA_ligase_OB"/>
</dbReference>
<dbReference type="Pfam" id="PF00533">
    <property type="entry name" value="BRCT"/>
    <property type="match status" value="1"/>
</dbReference>
<feature type="binding site" evidence="15">
    <location>
        <position position="443"/>
    </location>
    <ligand>
        <name>Zn(2+)</name>
        <dbReference type="ChEBI" id="CHEBI:29105"/>
    </ligand>
</feature>
<dbReference type="Gene3D" id="1.10.287.610">
    <property type="entry name" value="Helix hairpin bin"/>
    <property type="match status" value="1"/>
</dbReference>
<comment type="function">
    <text evidence="1 15">DNA ligase that catalyzes the formation of phosphodiester linkages between 5'-phosphoryl and 3'-hydroxyl groups in double-stranded DNA using NAD as a coenzyme and as the energy source for the reaction. It is essential for DNA replication and repair of damaged DNA.</text>
</comment>
<protein>
    <recommendedName>
        <fullName evidence="3 15">DNA ligase</fullName>
        <ecNumber evidence="2 15">6.5.1.2</ecNumber>
    </recommendedName>
    <alternativeName>
        <fullName evidence="15">Polydeoxyribonucleotide synthase [NAD(+)]</fullName>
    </alternativeName>
</protein>